<organism evidence="1">
    <name type="scientific">Physcomitrium patens</name>
    <name type="common">Spreading-leaved earth moss</name>
    <name type="synonym">Physcomitrella patens</name>
    <dbReference type="NCBI Taxonomy" id="3218"/>
    <lineage>
        <taxon>Eukaryota</taxon>
        <taxon>Viridiplantae</taxon>
        <taxon>Streptophyta</taxon>
        <taxon>Embryophyta</taxon>
        <taxon>Bryophyta</taxon>
        <taxon>Bryophytina</taxon>
        <taxon>Bryopsida</taxon>
        <taxon>Funariidae</taxon>
        <taxon>Funariales</taxon>
        <taxon>Funariaceae</taxon>
        <taxon>Physcomitrium</taxon>
    </lineage>
</organism>
<reference evidence="1 3" key="2">
    <citation type="journal article" date="2018" name="Plant J.">
        <title>The Physcomitrella patens chromosome-scale assembly reveals moss genome structure and evolution.</title>
        <authorList>
            <person name="Lang D."/>
            <person name="Ullrich K.K."/>
            <person name="Murat F."/>
            <person name="Fuchs J."/>
            <person name="Jenkins J."/>
            <person name="Haas F.B."/>
            <person name="Piednoel M."/>
            <person name="Gundlach H."/>
            <person name="Van Bel M."/>
            <person name="Meyberg R."/>
            <person name="Vives C."/>
            <person name="Morata J."/>
            <person name="Symeonidi A."/>
            <person name="Hiss M."/>
            <person name="Muchero W."/>
            <person name="Kamisugi Y."/>
            <person name="Saleh O."/>
            <person name="Blanc G."/>
            <person name="Decker E.L."/>
            <person name="van Gessel N."/>
            <person name="Grimwood J."/>
            <person name="Hayes R.D."/>
            <person name="Graham S.W."/>
            <person name="Gunter L.E."/>
            <person name="McDaniel S.F."/>
            <person name="Hoernstein S.N.W."/>
            <person name="Larsson A."/>
            <person name="Li F.W."/>
            <person name="Perroud P.F."/>
            <person name="Phillips J."/>
            <person name="Ranjan P."/>
            <person name="Rokshar D.S."/>
            <person name="Rothfels C.J."/>
            <person name="Schneider L."/>
            <person name="Shu S."/>
            <person name="Stevenson D.W."/>
            <person name="Thummler F."/>
            <person name="Tillich M."/>
            <person name="Villarreal Aguilar J.C."/>
            <person name="Widiez T."/>
            <person name="Wong G.K."/>
            <person name="Wymore A."/>
            <person name="Zhang Y."/>
            <person name="Zimmer A.D."/>
            <person name="Quatrano R.S."/>
            <person name="Mayer K.F.X."/>
            <person name="Goodstein D."/>
            <person name="Casacuberta J.M."/>
            <person name="Vandepoele K."/>
            <person name="Reski R."/>
            <person name="Cuming A.C."/>
            <person name="Tuskan G.A."/>
            <person name="Maumus F."/>
            <person name="Salse J."/>
            <person name="Schmutz J."/>
            <person name="Rensing S.A."/>
        </authorList>
    </citation>
    <scope>NUCLEOTIDE SEQUENCE [LARGE SCALE GENOMIC DNA]</scope>
    <source>
        <strain evidence="2 3">cv. Gransden 2004</strain>
    </source>
</reference>
<dbReference type="AlphaFoldDB" id="A0A2K1J1D5"/>
<proteinExistence type="predicted"/>
<sequence>MGQAGQSAGFSKPVMEAMEDVSTVLKRIYLV</sequence>
<name>A0A2K1J1D5_PHYPA</name>
<dbReference type="Proteomes" id="UP000006727">
    <property type="component" value="Chromosome 18"/>
</dbReference>
<protein>
    <submittedName>
        <fullName evidence="1 2">Uncharacterized protein</fullName>
    </submittedName>
</protein>
<evidence type="ECO:0000313" key="3">
    <source>
        <dbReference type="Proteomes" id="UP000006727"/>
    </source>
</evidence>
<keyword evidence="3" id="KW-1185">Reference proteome</keyword>
<reference evidence="2" key="3">
    <citation type="submission" date="2020-12" db="UniProtKB">
        <authorList>
            <consortium name="EnsemblPlants"/>
        </authorList>
    </citation>
    <scope>IDENTIFICATION</scope>
</reference>
<dbReference type="EMBL" id="ABEU02000018">
    <property type="protein sequence ID" value="PNR35325.1"/>
    <property type="molecule type" value="Genomic_DNA"/>
</dbReference>
<reference evidence="1 3" key="1">
    <citation type="journal article" date="2008" name="Science">
        <title>The Physcomitrella genome reveals evolutionary insights into the conquest of land by plants.</title>
        <authorList>
            <person name="Rensing S."/>
            <person name="Lang D."/>
            <person name="Zimmer A."/>
            <person name="Terry A."/>
            <person name="Salamov A."/>
            <person name="Shapiro H."/>
            <person name="Nishiyama T."/>
            <person name="Perroud P.-F."/>
            <person name="Lindquist E."/>
            <person name="Kamisugi Y."/>
            <person name="Tanahashi T."/>
            <person name="Sakakibara K."/>
            <person name="Fujita T."/>
            <person name="Oishi K."/>
            <person name="Shin-I T."/>
            <person name="Kuroki Y."/>
            <person name="Toyoda A."/>
            <person name="Suzuki Y."/>
            <person name="Hashimoto A."/>
            <person name="Yamaguchi K."/>
            <person name="Sugano A."/>
            <person name="Kohara Y."/>
            <person name="Fujiyama A."/>
            <person name="Anterola A."/>
            <person name="Aoki S."/>
            <person name="Ashton N."/>
            <person name="Barbazuk W.B."/>
            <person name="Barker E."/>
            <person name="Bennetzen J."/>
            <person name="Bezanilla M."/>
            <person name="Blankenship R."/>
            <person name="Cho S.H."/>
            <person name="Dutcher S."/>
            <person name="Estelle M."/>
            <person name="Fawcett J.A."/>
            <person name="Gundlach H."/>
            <person name="Hanada K."/>
            <person name="Heyl A."/>
            <person name="Hicks K.A."/>
            <person name="Hugh J."/>
            <person name="Lohr M."/>
            <person name="Mayer K."/>
            <person name="Melkozernov A."/>
            <person name="Murata T."/>
            <person name="Nelson D."/>
            <person name="Pils B."/>
            <person name="Prigge M."/>
            <person name="Reiss B."/>
            <person name="Renner T."/>
            <person name="Rombauts S."/>
            <person name="Rushton P."/>
            <person name="Sanderfoot A."/>
            <person name="Schween G."/>
            <person name="Shiu S.-H."/>
            <person name="Stueber K."/>
            <person name="Theodoulou F.L."/>
            <person name="Tu H."/>
            <person name="Van de Peer Y."/>
            <person name="Verrier P.J."/>
            <person name="Waters E."/>
            <person name="Wood A."/>
            <person name="Yang L."/>
            <person name="Cove D."/>
            <person name="Cuming A."/>
            <person name="Hasebe M."/>
            <person name="Lucas S."/>
            <person name="Mishler D.B."/>
            <person name="Reski R."/>
            <person name="Grigoriev I."/>
            <person name="Quatrano R.S."/>
            <person name="Boore J.L."/>
        </authorList>
    </citation>
    <scope>NUCLEOTIDE SEQUENCE [LARGE SCALE GENOMIC DNA]</scope>
    <source>
        <strain evidence="2 3">cv. Gransden 2004</strain>
    </source>
</reference>
<accession>A0A2K1J1D5</accession>
<evidence type="ECO:0000313" key="1">
    <source>
        <dbReference type="EMBL" id="PNR35325.1"/>
    </source>
</evidence>
<gene>
    <name evidence="1" type="ORF">PHYPA_023225</name>
</gene>
<dbReference type="Gramene" id="Pp3c18_16280V3.1">
    <property type="protein sequence ID" value="Pp3c18_16280V3.1"/>
    <property type="gene ID" value="Pp3c18_16280"/>
</dbReference>
<dbReference type="PaxDb" id="3218-PP1S3_147V6.1"/>
<evidence type="ECO:0000313" key="2">
    <source>
        <dbReference type="EnsemblPlants" id="Pp3c18_16280V3.1"/>
    </source>
</evidence>
<dbReference type="EnsemblPlants" id="Pp3c18_16280V3.1">
    <property type="protein sequence ID" value="Pp3c18_16280V3.1"/>
    <property type="gene ID" value="Pp3c18_16280"/>
</dbReference>